<feature type="transmembrane region" description="Helical" evidence="1">
    <location>
        <begin position="138"/>
        <end position="161"/>
    </location>
</feature>
<dbReference type="GO" id="GO:0005886">
    <property type="term" value="C:plasma membrane"/>
    <property type="evidence" value="ECO:0007669"/>
    <property type="project" value="TreeGrafter"/>
</dbReference>
<dbReference type="AlphaFoldDB" id="A0A5K7S7Z0"/>
<keyword evidence="1" id="KW-0812">Transmembrane</keyword>
<feature type="transmembrane region" description="Helical" evidence="1">
    <location>
        <begin position="76"/>
        <end position="95"/>
    </location>
</feature>
<gene>
    <name evidence="2" type="ORF">AQPE_1803</name>
</gene>
<evidence type="ECO:0000313" key="3">
    <source>
        <dbReference type="Proteomes" id="UP001193389"/>
    </source>
</evidence>
<feature type="transmembrane region" description="Helical" evidence="1">
    <location>
        <begin position="12"/>
        <end position="34"/>
    </location>
</feature>
<dbReference type="PANTHER" id="PTHR18640">
    <property type="entry name" value="SOLUTE CARRIER FAMILY 10 MEMBER 7"/>
    <property type="match status" value="1"/>
</dbReference>
<accession>A0A5K7S7Z0</accession>
<proteinExistence type="predicted"/>
<feature type="transmembrane region" description="Helical" evidence="1">
    <location>
        <begin position="288"/>
        <end position="313"/>
    </location>
</feature>
<keyword evidence="1" id="KW-1133">Transmembrane helix</keyword>
<feature type="transmembrane region" description="Helical" evidence="1">
    <location>
        <begin position="204"/>
        <end position="222"/>
    </location>
</feature>
<feature type="transmembrane region" description="Helical" evidence="1">
    <location>
        <begin position="173"/>
        <end position="192"/>
    </location>
</feature>
<feature type="transmembrane region" description="Helical" evidence="1">
    <location>
        <begin position="107"/>
        <end position="131"/>
    </location>
</feature>
<dbReference type="InterPro" id="IPR016833">
    <property type="entry name" value="Put_Na-Bile_cotransptr"/>
</dbReference>
<dbReference type="KEGG" id="anf:AQPE_1803"/>
<dbReference type="PANTHER" id="PTHR18640:SF5">
    <property type="entry name" value="SODIUM_BILE ACID COTRANSPORTER 7"/>
    <property type="match status" value="1"/>
</dbReference>
<evidence type="ECO:0000256" key="1">
    <source>
        <dbReference type="SAM" id="Phobius"/>
    </source>
</evidence>
<dbReference type="EMBL" id="AP018694">
    <property type="protein sequence ID" value="BBE17646.1"/>
    <property type="molecule type" value="Genomic_DNA"/>
</dbReference>
<feature type="transmembrane region" description="Helical" evidence="1">
    <location>
        <begin position="46"/>
        <end position="64"/>
    </location>
</feature>
<name>A0A5K7S7Z0_9BACT</name>
<feature type="transmembrane region" description="Helical" evidence="1">
    <location>
        <begin position="234"/>
        <end position="256"/>
    </location>
</feature>
<keyword evidence="3" id="KW-1185">Reference proteome</keyword>
<dbReference type="Proteomes" id="UP001193389">
    <property type="component" value="Chromosome"/>
</dbReference>
<organism evidence="2 3">
    <name type="scientific">Aquipluma nitroreducens</name>
    <dbReference type="NCBI Taxonomy" id="2010828"/>
    <lineage>
        <taxon>Bacteria</taxon>
        <taxon>Pseudomonadati</taxon>
        <taxon>Bacteroidota</taxon>
        <taxon>Bacteroidia</taxon>
        <taxon>Marinilabiliales</taxon>
        <taxon>Prolixibacteraceae</taxon>
        <taxon>Aquipluma</taxon>
    </lineage>
</organism>
<evidence type="ECO:0000313" key="2">
    <source>
        <dbReference type="EMBL" id="BBE17646.1"/>
    </source>
</evidence>
<dbReference type="InterPro" id="IPR038770">
    <property type="entry name" value="Na+/solute_symporter_sf"/>
</dbReference>
<dbReference type="RefSeq" id="WP_318350626.1">
    <property type="nucleotide sequence ID" value="NZ_AP018694.1"/>
</dbReference>
<protein>
    <submittedName>
        <fullName evidence="2">Sodium/bile acid symporter family</fullName>
    </submittedName>
</protein>
<dbReference type="PIRSF" id="PIRSF026166">
    <property type="entry name" value="UCP026166"/>
    <property type="match status" value="1"/>
</dbReference>
<reference evidence="2" key="1">
    <citation type="journal article" date="2020" name="Int. J. Syst. Evol. Microbiol.">
        <title>Aquipluma nitroreducens gen. nov. sp. nov., a novel facultatively anaerobic bacterium isolated from a freshwater lake.</title>
        <authorList>
            <person name="Watanabe M."/>
            <person name="Kojima H."/>
            <person name="Fukui M."/>
        </authorList>
    </citation>
    <scope>NUCLEOTIDE SEQUENCE</scope>
    <source>
        <strain evidence="2">MeG22</strain>
    </source>
</reference>
<dbReference type="Pfam" id="PF13593">
    <property type="entry name" value="SBF_like"/>
    <property type="match status" value="1"/>
</dbReference>
<keyword evidence="1" id="KW-0472">Membrane</keyword>
<dbReference type="Gene3D" id="1.20.1530.20">
    <property type="match status" value="1"/>
</dbReference>
<sequence>MTKSLLSKWKKYLPDPFILGIISMIVLAWLIPGIGGENSFIKLKVLTQYGIALLFFFYGLRLSPEKLVNDLKNWRLHILIQSITFIVFPLLVLLFRPFLKGTDNEILWLAVFFLAALPSTVSSSVVMVSIAKGNITSAIFNASISGVIGIVVTPLLMGFFLEKQAEAFDFGGVMADLFMTILMPVFAGLLLHRFWGSWAIRNKRYLGLFDKSVILSVVYRSFSDSFLNGIFKNISWFDLIVLTASVIVLFFVVLNLTQALTRLMKFNREDSITVIFCGSKKSLMHGSVMAGVIFAGSSAGSIFLVPIMIYHAFQLFYISLIAQKLGKDHS</sequence>